<dbReference type="PANTHER" id="PTHR47876:SF3">
    <property type="entry name" value="PHYTOCHROME 1"/>
    <property type="match status" value="1"/>
</dbReference>
<dbReference type="OrthoDB" id="498529at2759"/>
<name>K8F016_9CHLO</name>
<reference evidence="3 4" key="1">
    <citation type="submission" date="2011-10" db="EMBL/GenBank/DDBJ databases">
        <authorList>
            <person name="Genoscope - CEA"/>
        </authorList>
    </citation>
    <scope>NUCLEOTIDE SEQUENCE [LARGE SCALE GENOMIC DNA]</scope>
    <source>
        <strain evidence="3 4">RCC 1105</strain>
    </source>
</reference>
<evidence type="ECO:0000256" key="1">
    <source>
        <dbReference type="SAM" id="MobiDB-lite"/>
    </source>
</evidence>
<dbReference type="InterPro" id="IPR000182">
    <property type="entry name" value="GNAT_dom"/>
</dbReference>
<feature type="compositionally biased region" description="Low complexity" evidence="1">
    <location>
        <begin position="1"/>
        <end position="20"/>
    </location>
</feature>
<dbReference type="InterPro" id="IPR016181">
    <property type="entry name" value="Acyl_CoA_acyltransferase"/>
</dbReference>
<keyword evidence="4" id="KW-1185">Reference proteome</keyword>
<dbReference type="Proteomes" id="UP000198341">
    <property type="component" value="Chromosome 10"/>
</dbReference>
<dbReference type="KEGG" id="bpg:Bathy10g00080"/>
<evidence type="ECO:0000313" key="4">
    <source>
        <dbReference type="Proteomes" id="UP000198341"/>
    </source>
</evidence>
<evidence type="ECO:0000259" key="2">
    <source>
        <dbReference type="PROSITE" id="PS51186"/>
    </source>
</evidence>
<dbReference type="SUPFAM" id="SSF55729">
    <property type="entry name" value="Acyl-CoA N-acyltransferases (Nat)"/>
    <property type="match status" value="1"/>
</dbReference>
<dbReference type="GeneID" id="19013085"/>
<accession>K8F016</accession>
<gene>
    <name evidence="3" type="ordered locus">Bathy10g00080</name>
</gene>
<evidence type="ECO:0000313" key="3">
    <source>
        <dbReference type="EMBL" id="CCO18120.1"/>
    </source>
</evidence>
<dbReference type="RefSeq" id="XP_007510587.1">
    <property type="nucleotide sequence ID" value="XM_007510525.1"/>
</dbReference>
<dbReference type="CDD" id="cd04301">
    <property type="entry name" value="NAT_SF"/>
    <property type="match status" value="1"/>
</dbReference>
<feature type="region of interest" description="Disordered" evidence="1">
    <location>
        <begin position="1"/>
        <end position="27"/>
    </location>
</feature>
<dbReference type="PROSITE" id="PS51186">
    <property type="entry name" value="GNAT"/>
    <property type="match status" value="1"/>
</dbReference>
<dbReference type="AlphaFoldDB" id="K8F016"/>
<dbReference type="eggNOG" id="ENOG502QVM2">
    <property type="taxonomic scope" value="Eukaryota"/>
</dbReference>
<dbReference type="STRING" id="41875.K8F016"/>
<organism evidence="3 4">
    <name type="scientific">Bathycoccus prasinos</name>
    <dbReference type="NCBI Taxonomy" id="41875"/>
    <lineage>
        <taxon>Eukaryota</taxon>
        <taxon>Viridiplantae</taxon>
        <taxon>Chlorophyta</taxon>
        <taxon>Mamiellophyceae</taxon>
        <taxon>Mamiellales</taxon>
        <taxon>Bathycoccaceae</taxon>
        <taxon>Bathycoccus</taxon>
    </lineage>
</organism>
<feature type="domain" description="N-acetyltransferase" evidence="2">
    <location>
        <begin position="108"/>
        <end position="260"/>
    </location>
</feature>
<proteinExistence type="predicted"/>
<protein>
    <recommendedName>
        <fullName evidence="2">N-acetyltransferase domain-containing protein</fullName>
    </recommendedName>
</protein>
<dbReference type="Pfam" id="PF00583">
    <property type="entry name" value="Acetyltransf_1"/>
    <property type="match status" value="1"/>
</dbReference>
<dbReference type="GO" id="GO:0016747">
    <property type="term" value="F:acyltransferase activity, transferring groups other than amino-acyl groups"/>
    <property type="evidence" value="ECO:0007669"/>
    <property type="project" value="InterPro"/>
</dbReference>
<sequence>MAFASTSYHRSPPSSSTRISSADRRRQHHRLCSKSNTLKTCSAIRPNEIQNNGKIEIKKVDSDADIRGAACVRALCFYSYPKDRSEFSIRAHRLTKIEAEFEAISNKITGKDVSYKNNDVFCYVAVEERVKGDNRVPEDPAIVIPGEKSAIVCGTLDLNVGVNLPAEELVGKFPIEGNARKKRCYMSNVCVLESRRNLGIARQLIERAIEDAKNINVEEIYVHVVSENIAAKRLYEKAGFVVESEESAKEALTRMHEPRQILRYRG</sequence>
<dbReference type="Gene3D" id="3.40.630.30">
    <property type="match status" value="1"/>
</dbReference>
<dbReference type="EMBL" id="FO082269">
    <property type="protein sequence ID" value="CCO18120.1"/>
    <property type="molecule type" value="Genomic_DNA"/>
</dbReference>
<dbReference type="PANTHER" id="PTHR47876">
    <property type="entry name" value="OS08G0260000 PROTEIN"/>
    <property type="match status" value="1"/>
</dbReference>